<gene>
    <name evidence="1" type="ORF">ACFSJ0_52015</name>
</gene>
<name>A0ABW4GTA3_9ACTN</name>
<evidence type="ECO:0000313" key="2">
    <source>
        <dbReference type="Proteomes" id="UP001597097"/>
    </source>
</evidence>
<comment type="caution">
    <text evidence="1">The sequence shown here is derived from an EMBL/GenBank/DDBJ whole genome shotgun (WGS) entry which is preliminary data.</text>
</comment>
<dbReference type="EMBL" id="JBHUCM010000048">
    <property type="protein sequence ID" value="MFD1545649.1"/>
    <property type="molecule type" value="Genomic_DNA"/>
</dbReference>
<keyword evidence="2" id="KW-1185">Reference proteome</keyword>
<accession>A0ABW4GTA3</accession>
<protein>
    <submittedName>
        <fullName evidence="1">Uncharacterized protein</fullName>
    </submittedName>
</protein>
<evidence type="ECO:0000313" key="1">
    <source>
        <dbReference type="EMBL" id="MFD1545649.1"/>
    </source>
</evidence>
<sequence length="45" mass="4860">MARTYAATLLAVAMPVMNDQPLWASRLMALDVASAAIPFRRLTPG</sequence>
<reference evidence="2" key="1">
    <citation type="journal article" date="2019" name="Int. J. Syst. Evol. Microbiol.">
        <title>The Global Catalogue of Microorganisms (GCM) 10K type strain sequencing project: providing services to taxonomists for standard genome sequencing and annotation.</title>
        <authorList>
            <consortium name="The Broad Institute Genomics Platform"/>
            <consortium name="The Broad Institute Genome Sequencing Center for Infectious Disease"/>
            <person name="Wu L."/>
            <person name="Ma J."/>
        </authorList>
    </citation>
    <scope>NUCLEOTIDE SEQUENCE [LARGE SCALE GENOMIC DNA]</scope>
    <source>
        <strain evidence="2">CGMCC 1.15399</strain>
    </source>
</reference>
<organism evidence="1 2">
    <name type="scientific">Nonomuraea guangzhouensis</name>
    <dbReference type="NCBI Taxonomy" id="1291555"/>
    <lineage>
        <taxon>Bacteria</taxon>
        <taxon>Bacillati</taxon>
        <taxon>Actinomycetota</taxon>
        <taxon>Actinomycetes</taxon>
        <taxon>Streptosporangiales</taxon>
        <taxon>Streptosporangiaceae</taxon>
        <taxon>Nonomuraea</taxon>
    </lineage>
</organism>
<dbReference type="RefSeq" id="WP_219533930.1">
    <property type="nucleotide sequence ID" value="NZ_JAHKRM010000020.1"/>
</dbReference>
<dbReference type="Proteomes" id="UP001597097">
    <property type="component" value="Unassembled WGS sequence"/>
</dbReference>
<proteinExistence type="predicted"/>